<evidence type="ECO:0000313" key="1">
    <source>
        <dbReference type="EMBL" id="GGF63082.1"/>
    </source>
</evidence>
<gene>
    <name evidence="1" type="ORF">GCM10010912_05190</name>
</gene>
<dbReference type="AlphaFoldDB" id="A0A917BZU3"/>
<accession>A0A917BZU3</accession>
<comment type="caution">
    <text evidence="1">The sequence shown here is derived from an EMBL/GenBank/DDBJ whole genome shotgun (WGS) entry which is preliminary data.</text>
</comment>
<dbReference type="Proteomes" id="UP000637643">
    <property type="component" value="Unassembled WGS sequence"/>
</dbReference>
<sequence length="128" mass="14664">MDSDDVAALNRLEVQTYFMDQNPTIDISGTGYTTNYLGPVKLNPMYHEESTIQCNRPGSIKNGPIQMCIMSFILIYDQHRQTVAALTKKSEEKTKKSVWHTSGRLFYVCSKFKSFTHKPTAVNFDCLW</sequence>
<name>A0A917BZU3_9BACL</name>
<proteinExistence type="predicted"/>
<organism evidence="1 2">
    <name type="scientific">Paenibacillus albidus</name>
    <dbReference type="NCBI Taxonomy" id="2041023"/>
    <lineage>
        <taxon>Bacteria</taxon>
        <taxon>Bacillati</taxon>
        <taxon>Bacillota</taxon>
        <taxon>Bacilli</taxon>
        <taxon>Bacillales</taxon>
        <taxon>Paenibacillaceae</taxon>
        <taxon>Paenibacillus</taxon>
    </lineage>
</organism>
<evidence type="ECO:0000313" key="2">
    <source>
        <dbReference type="Proteomes" id="UP000637643"/>
    </source>
</evidence>
<reference evidence="1" key="2">
    <citation type="submission" date="2020-09" db="EMBL/GenBank/DDBJ databases">
        <authorList>
            <person name="Sun Q."/>
            <person name="Zhou Y."/>
        </authorList>
    </citation>
    <scope>NUCLEOTIDE SEQUENCE</scope>
    <source>
        <strain evidence="1">CGMCC 1.16134</strain>
    </source>
</reference>
<dbReference type="EMBL" id="BMKR01000002">
    <property type="protein sequence ID" value="GGF63082.1"/>
    <property type="molecule type" value="Genomic_DNA"/>
</dbReference>
<keyword evidence="2" id="KW-1185">Reference proteome</keyword>
<reference evidence="1" key="1">
    <citation type="journal article" date="2014" name="Int. J. Syst. Evol. Microbiol.">
        <title>Complete genome sequence of Corynebacterium casei LMG S-19264T (=DSM 44701T), isolated from a smear-ripened cheese.</title>
        <authorList>
            <consortium name="US DOE Joint Genome Institute (JGI-PGF)"/>
            <person name="Walter F."/>
            <person name="Albersmeier A."/>
            <person name="Kalinowski J."/>
            <person name="Ruckert C."/>
        </authorList>
    </citation>
    <scope>NUCLEOTIDE SEQUENCE</scope>
    <source>
        <strain evidence="1">CGMCC 1.16134</strain>
    </source>
</reference>
<protein>
    <submittedName>
        <fullName evidence="1">Uncharacterized protein</fullName>
    </submittedName>
</protein>